<reference evidence="2" key="1">
    <citation type="submission" date="2023-03" db="EMBL/GenBank/DDBJ databases">
        <title>Massive genome expansion in bonnet fungi (Mycena s.s.) driven by repeated elements and novel gene families across ecological guilds.</title>
        <authorList>
            <consortium name="Lawrence Berkeley National Laboratory"/>
            <person name="Harder C.B."/>
            <person name="Miyauchi S."/>
            <person name="Viragh M."/>
            <person name="Kuo A."/>
            <person name="Thoen E."/>
            <person name="Andreopoulos B."/>
            <person name="Lu D."/>
            <person name="Skrede I."/>
            <person name="Drula E."/>
            <person name="Henrissat B."/>
            <person name="Morin E."/>
            <person name="Kohler A."/>
            <person name="Barry K."/>
            <person name="LaButti K."/>
            <person name="Morin E."/>
            <person name="Salamov A."/>
            <person name="Lipzen A."/>
            <person name="Mereny Z."/>
            <person name="Hegedus B."/>
            <person name="Baldrian P."/>
            <person name="Stursova M."/>
            <person name="Weitz H."/>
            <person name="Taylor A."/>
            <person name="Grigoriev I.V."/>
            <person name="Nagy L.G."/>
            <person name="Martin F."/>
            <person name="Kauserud H."/>
        </authorList>
    </citation>
    <scope>NUCLEOTIDE SEQUENCE</scope>
    <source>
        <strain evidence="2">CBHHK067</strain>
    </source>
</reference>
<proteinExistence type="predicted"/>
<name>A0AAD7DZ88_MYCRO</name>
<evidence type="ECO:0000313" key="2">
    <source>
        <dbReference type="EMBL" id="KAJ7702738.1"/>
    </source>
</evidence>
<dbReference type="AlphaFoldDB" id="A0AAD7DZ88"/>
<dbReference type="EMBL" id="JARKIE010000014">
    <property type="protein sequence ID" value="KAJ7702738.1"/>
    <property type="molecule type" value="Genomic_DNA"/>
</dbReference>
<gene>
    <name evidence="2" type="ORF">B0H17DRAFT_1194616</name>
</gene>
<feature type="region of interest" description="Disordered" evidence="1">
    <location>
        <begin position="30"/>
        <end position="68"/>
    </location>
</feature>
<evidence type="ECO:0000256" key="1">
    <source>
        <dbReference type="SAM" id="MobiDB-lite"/>
    </source>
</evidence>
<organism evidence="2 3">
    <name type="scientific">Mycena rosella</name>
    <name type="common">Pink bonnet</name>
    <name type="synonym">Agaricus rosellus</name>
    <dbReference type="NCBI Taxonomy" id="1033263"/>
    <lineage>
        <taxon>Eukaryota</taxon>
        <taxon>Fungi</taxon>
        <taxon>Dikarya</taxon>
        <taxon>Basidiomycota</taxon>
        <taxon>Agaricomycotina</taxon>
        <taxon>Agaricomycetes</taxon>
        <taxon>Agaricomycetidae</taxon>
        <taxon>Agaricales</taxon>
        <taxon>Marasmiineae</taxon>
        <taxon>Mycenaceae</taxon>
        <taxon>Mycena</taxon>
    </lineage>
</organism>
<dbReference type="Proteomes" id="UP001221757">
    <property type="component" value="Unassembled WGS sequence"/>
</dbReference>
<evidence type="ECO:0000313" key="3">
    <source>
        <dbReference type="Proteomes" id="UP001221757"/>
    </source>
</evidence>
<protein>
    <submittedName>
        <fullName evidence="2">Uncharacterized protein</fullName>
    </submittedName>
</protein>
<comment type="caution">
    <text evidence="2">The sequence shown here is derived from an EMBL/GenBank/DDBJ whole genome shotgun (WGS) entry which is preliminary data.</text>
</comment>
<feature type="compositionally biased region" description="Low complexity" evidence="1">
    <location>
        <begin position="30"/>
        <end position="43"/>
    </location>
</feature>
<accession>A0AAD7DZ88</accession>
<sequence length="165" mass="18164">MNAGNRHALDLDFERAFALHSCDTIAQTTAPTTTTTGTTASAADSDDHDENDGPPPLVTDDDNHPDLRPENYLPDFMPDQHLPYYFPKKCVTLPPSGYTGAKQRILTGSLALHSSYDIGCQYSHAASHQLSCIHHKGAQHTDGETIERAWAMLLPERELPKLMPL</sequence>
<keyword evidence="3" id="KW-1185">Reference proteome</keyword>